<dbReference type="OrthoDB" id="6244464at2759"/>
<evidence type="ECO:0000256" key="1">
    <source>
        <dbReference type="SAM" id="MobiDB-lite"/>
    </source>
</evidence>
<protein>
    <submittedName>
        <fullName evidence="5">Integral membrane protein 2</fullName>
    </submittedName>
</protein>
<dbReference type="WBParaSite" id="MCU_007084-RA">
    <property type="protein sequence ID" value="MCU_007084-RA"/>
    <property type="gene ID" value="MCU_007084"/>
</dbReference>
<reference evidence="5" key="2">
    <citation type="submission" date="2019-11" db="UniProtKB">
        <authorList>
            <consortium name="WormBaseParasite"/>
        </authorList>
    </citation>
    <scope>IDENTIFICATION</scope>
</reference>
<gene>
    <name evidence="3" type="ORF">MCOS_LOCUS1776</name>
</gene>
<accession>A0A0R3U514</accession>
<organism evidence="3 4">
    <name type="scientific">Mesocestoides corti</name>
    <name type="common">Flatworm</name>
    <dbReference type="NCBI Taxonomy" id="53468"/>
    <lineage>
        <taxon>Eukaryota</taxon>
        <taxon>Metazoa</taxon>
        <taxon>Spiralia</taxon>
        <taxon>Lophotrochozoa</taxon>
        <taxon>Platyhelminthes</taxon>
        <taxon>Cestoda</taxon>
        <taxon>Eucestoda</taxon>
        <taxon>Cyclophyllidea</taxon>
        <taxon>Mesocestoididae</taxon>
        <taxon>Mesocestoides</taxon>
    </lineage>
</organism>
<keyword evidence="2" id="KW-0812">Transmembrane</keyword>
<dbReference type="Proteomes" id="UP000267029">
    <property type="component" value="Unassembled WGS sequence"/>
</dbReference>
<reference evidence="3 4" key="1">
    <citation type="submission" date="2018-10" db="EMBL/GenBank/DDBJ databases">
        <authorList>
            <consortium name="Pathogen Informatics"/>
        </authorList>
    </citation>
    <scope>NUCLEOTIDE SEQUENCE [LARGE SCALE GENOMIC DNA]</scope>
</reference>
<name>A0A0R3U514_MESCO</name>
<keyword evidence="2" id="KW-0472">Membrane</keyword>
<evidence type="ECO:0000313" key="5">
    <source>
        <dbReference type="WBParaSite" id="MCU_007084-RA"/>
    </source>
</evidence>
<feature type="region of interest" description="Disordered" evidence="1">
    <location>
        <begin position="262"/>
        <end position="307"/>
    </location>
</feature>
<keyword evidence="2" id="KW-1133">Transmembrane helix</keyword>
<feature type="transmembrane region" description="Helical" evidence="2">
    <location>
        <begin position="46"/>
        <end position="70"/>
    </location>
</feature>
<evidence type="ECO:0000313" key="3">
    <source>
        <dbReference type="EMBL" id="VDD75773.1"/>
    </source>
</evidence>
<keyword evidence="4" id="KW-1185">Reference proteome</keyword>
<sequence>MSDAEKLVEAGLKYPADPLILRPRVGGDLLRASNRPAGSFCWPRNFILRITLISVILTTIAGCILIIFALRHSNAWPWYRQHYRGGATGFCRALTSYPGFEVEERYVYEPSAVTITHGPVAGFPSASIFHLLNDFMTVIRTNGTCYAYPLNREVVEAIPVDDGVVERMKETTDMKFKSPFGLRVFMMRPGLGSSVRITHPAAAANCSDVPIISLVEMLLSEASMQLDPGAEAVSLPVECPKECPRDVSRDGVGLPRQVCRCPPKADPPTDLLKGNRAAPLSLDDEGRAGANDANVVRLPDDDDNDDDIDDSFDLVDSSLDDSNAWLPEDDGELLRSRRAATDLHNLEPPIKIPSGCRVHDKVLGGAMPNEPTHTLPIMTIVKC</sequence>
<dbReference type="AlphaFoldDB" id="A0A0R3U514"/>
<evidence type="ECO:0000313" key="4">
    <source>
        <dbReference type="Proteomes" id="UP000267029"/>
    </source>
</evidence>
<dbReference type="EMBL" id="UXSR01000245">
    <property type="protein sequence ID" value="VDD75773.1"/>
    <property type="molecule type" value="Genomic_DNA"/>
</dbReference>
<evidence type="ECO:0000256" key="2">
    <source>
        <dbReference type="SAM" id="Phobius"/>
    </source>
</evidence>
<proteinExistence type="predicted"/>